<evidence type="ECO:0000256" key="15">
    <source>
        <dbReference type="ARBA" id="ARBA00023180"/>
    </source>
</evidence>
<accession>A0A9D4ZHN4</accession>
<feature type="binding site" evidence="18">
    <location>
        <position position="270"/>
    </location>
    <ligand>
        <name>ATP</name>
        <dbReference type="ChEBI" id="CHEBI:30616"/>
    </ligand>
</feature>
<dbReference type="FunFam" id="3.30.200.20:FF:000542">
    <property type="entry name" value="Receptor-like serine/threonine-protein kinase At4g25390"/>
    <property type="match status" value="1"/>
</dbReference>
<dbReference type="InterPro" id="IPR011009">
    <property type="entry name" value="Kinase-like_dom_sf"/>
</dbReference>
<evidence type="ECO:0000256" key="14">
    <source>
        <dbReference type="ARBA" id="ARBA00023170"/>
    </source>
</evidence>
<keyword evidence="13 20" id="KW-0472">Membrane</keyword>
<evidence type="ECO:0000256" key="20">
    <source>
        <dbReference type="SAM" id="Phobius"/>
    </source>
</evidence>
<evidence type="ECO:0000256" key="1">
    <source>
        <dbReference type="ARBA" id="ARBA00004162"/>
    </source>
</evidence>
<dbReference type="GO" id="GO:0004674">
    <property type="term" value="F:protein serine/threonine kinase activity"/>
    <property type="evidence" value="ECO:0007669"/>
    <property type="project" value="UniProtKB-KW"/>
</dbReference>
<evidence type="ECO:0000256" key="8">
    <source>
        <dbReference type="ARBA" id="ARBA00022729"/>
    </source>
</evidence>
<evidence type="ECO:0000256" key="6">
    <source>
        <dbReference type="ARBA" id="ARBA00022679"/>
    </source>
</evidence>
<dbReference type="Pfam" id="PF19160">
    <property type="entry name" value="SPARK"/>
    <property type="match status" value="1"/>
</dbReference>
<dbReference type="EMBL" id="JABFUD020000011">
    <property type="protein sequence ID" value="KAI5073435.1"/>
    <property type="molecule type" value="Genomic_DNA"/>
</dbReference>
<dbReference type="PROSITE" id="PS50011">
    <property type="entry name" value="PROTEIN_KINASE_DOM"/>
    <property type="match status" value="1"/>
</dbReference>
<keyword evidence="11 18" id="KW-0067">ATP-binding</keyword>
<evidence type="ECO:0000256" key="9">
    <source>
        <dbReference type="ARBA" id="ARBA00022741"/>
    </source>
</evidence>
<evidence type="ECO:0000313" key="23">
    <source>
        <dbReference type="EMBL" id="KAI5073435.1"/>
    </source>
</evidence>
<evidence type="ECO:0000256" key="21">
    <source>
        <dbReference type="SAM" id="SignalP"/>
    </source>
</evidence>
<evidence type="ECO:0000256" key="18">
    <source>
        <dbReference type="PROSITE-ProRule" id="PRU10141"/>
    </source>
</evidence>
<keyword evidence="9 18" id="KW-0547">Nucleotide-binding</keyword>
<dbReference type="Gene3D" id="1.10.510.10">
    <property type="entry name" value="Transferase(Phosphotransferase) domain 1"/>
    <property type="match status" value="1"/>
</dbReference>
<keyword evidence="8 21" id="KW-0732">Signal</keyword>
<evidence type="ECO:0000256" key="12">
    <source>
        <dbReference type="ARBA" id="ARBA00022989"/>
    </source>
</evidence>
<reference evidence="23" key="1">
    <citation type="submission" date="2021-01" db="EMBL/GenBank/DDBJ databases">
        <title>Adiantum capillus-veneris genome.</title>
        <authorList>
            <person name="Fang Y."/>
            <person name="Liao Q."/>
        </authorList>
    </citation>
    <scope>NUCLEOTIDE SEQUENCE</scope>
    <source>
        <strain evidence="23">H3</strain>
        <tissue evidence="23">Leaf</tissue>
    </source>
</reference>
<dbReference type="GO" id="GO:0005886">
    <property type="term" value="C:plasma membrane"/>
    <property type="evidence" value="ECO:0007669"/>
    <property type="project" value="UniProtKB-SubCell"/>
</dbReference>
<feature type="domain" description="Protein kinase" evidence="22">
    <location>
        <begin position="242"/>
        <end position="493"/>
    </location>
</feature>
<evidence type="ECO:0000256" key="3">
    <source>
        <dbReference type="ARBA" id="ARBA00012513"/>
    </source>
</evidence>
<feature type="signal peptide" evidence="21">
    <location>
        <begin position="1"/>
        <end position="25"/>
    </location>
</feature>
<keyword evidence="12 20" id="KW-1133">Transmembrane helix</keyword>
<evidence type="ECO:0000256" key="4">
    <source>
        <dbReference type="ARBA" id="ARBA00022475"/>
    </source>
</evidence>
<evidence type="ECO:0000256" key="16">
    <source>
        <dbReference type="ARBA" id="ARBA00047899"/>
    </source>
</evidence>
<comment type="subcellular location">
    <subcellularLocation>
        <location evidence="1">Cell membrane</location>
        <topology evidence="1">Single-pass membrane protein</topology>
    </subcellularLocation>
    <subcellularLocation>
        <location evidence="2">Membrane</location>
        <topology evidence="2">Single-pass type I membrane protein</topology>
    </subcellularLocation>
</comment>
<dbReference type="InterPro" id="IPR017441">
    <property type="entry name" value="Protein_kinase_ATP_BS"/>
</dbReference>
<keyword evidence="15" id="KW-0325">Glycoprotein</keyword>
<keyword evidence="6" id="KW-0808">Transferase</keyword>
<evidence type="ECO:0000256" key="10">
    <source>
        <dbReference type="ARBA" id="ARBA00022777"/>
    </source>
</evidence>
<dbReference type="InterPro" id="IPR008271">
    <property type="entry name" value="Ser/Thr_kinase_AS"/>
</dbReference>
<protein>
    <recommendedName>
        <fullName evidence="3">non-specific serine/threonine protein kinase</fullName>
        <ecNumber evidence="3">2.7.11.1</ecNumber>
    </recommendedName>
</protein>
<evidence type="ECO:0000256" key="5">
    <source>
        <dbReference type="ARBA" id="ARBA00022527"/>
    </source>
</evidence>
<dbReference type="GO" id="GO:0005524">
    <property type="term" value="F:ATP binding"/>
    <property type="evidence" value="ECO:0007669"/>
    <property type="project" value="UniProtKB-UniRule"/>
</dbReference>
<keyword evidence="24" id="KW-1185">Reference proteome</keyword>
<proteinExistence type="inferred from homology"/>
<evidence type="ECO:0000259" key="22">
    <source>
        <dbReference type="PROSITE" id="PS50011"/>
    </source>
</evidence>
<dbReference type="Pfam" id="PF00069">
    <property type="entry name" value="Pkinase"/>
    <property type="match status" value="1"/>
</dbReference>
<name>A0A9D4ZHN4_ADICA</name>
<comment type="catalytic activity">
    <reaction evidence="16">
        <text>L-threonyl-[protein] + ATP = O-phospho-L-threonyl-[protein] + ADP + H(+)</text>
        <dbReference type="Rhea" id="RHEA:46608"/>
        <dbReference type="Rhea" id="RHEA-COMP:11060"/>
        <dbReference type="Rhea" id="RHEA-COMP:11605"/>
        <dbReference type="ChEBI" id="CHEBI:15378"/>
        <dbReference type="ChEBI" id="CHEBI:30013"/>
        <dbReference type="ChEBI" id="CHEBI:30616"/>
        <dbReference type="ChEBI" id="CHEBI:61977"/>
        <dbReference type="ChEBI" id="CHEBI:456216"/>
        <dbReference type="EC" id="2.7.11.1"/>
    </reaction>
</comment>
<dbReference type="InterPro" id="IPR043891">
    <property type="entry name" value="SPARK"/>
</dbReference>
<keyword evidence="4" id="KW-1003">Cell membrane</keyword>
<evidence type="ECO:0000256" key="19">
    <source>
        <dbReference type="RuleBase" id="RU000304"/>
    </source>
</evidence>
<evidence type="ECO:0000313" key="24">
    <source>
        <dbReference type="Proteomes" id="UP000886520"/>
    </source>
</evidence>
<dbReference type="InterPro" id="IPR052059">
    <property type="entry name" value="CR_Ser/Thr_kinase"/>
</dbReference>
<evidence type="ECO:0000256" key="11">
    <source>
        <dbReference type="ARBA" id="ARBA00022840"/>
    </source>
</evidence>
<evidence type="ECO:0000256" key="7">
    <source>
        <dbReference type="ARBA" id="ARBA00022692"/>
    </source>
</evidence>
<dbReference type="Gene3D" id="3.30.200.20">
    <property type="entry name" value="Phosphorylase Kinase, domain 1"/>
    <property type="match status" value="1"/>
</dbReference>
<keyword evidence="7 20" id="KW-0812">Transmembrane</keyword>
<comment type="caution">
    <text evidence="23">The sequence shown here is derived from an EMBL/GenBank/DDBJ whole genome shotgun (WGS) entry which is preliminary data.</text>
</comment>
<gene>
    <name evidence="23" type="ORF">GOP47_0011448</name>
</gene>
<dbReference type="PANTHER" id="PTHR47973">
    <property type="entry name" value="CYSTEINE-RICH RECEPTOR-LIKE PROTEIN KINASE 3"/>
    <property type="match status" value="1"/>
</dbReference>
<dbReference type="InterPro" id="IPR000719">
    <property type="entry name" value="Prot_kinase_dom"/>
</dbReference>
<comment type="similarity">
    <text evidence="19">Belongs to the protein kinase superfamily.</text>
</comment>
<dbReference type="Proteomes" id="UP000886520">
    <property type="component" value="Chromosome 11"/>
</dbReference>
<evidence type="ECO:0000256" key="13">
    <source>
        <dbReference type="ARBA" id="ARBA00023136"/>
    </source>
</evidence>
<feature type="chain" id="PRO_5038932201" description="non-specific serine/threonine protein kinase" evidence="21">
    <location>
        <begin position="26"/>
        <end position="493"/>
    </location>
</feature>
<dbReference type="CDD" id="cd14066">
    <property type="entry name" value="STKc_IRAK"/>
    <property type="match status" value="1"/>
</dbReference>
<dbReference type="EC" id="2.7.11.1" evidence="3"/>
<feature type="transmembrane region" description="Helical" evidence="20">
    <location>
        <begin position="180"/>
        <end position="198"/>
    </location>
</feature>
<evidence type="ECO:0000256" key="17">
    <source>
        <dbReference type="ARBA" id="ARBA00048679"/>
    </source>
</evidence>
<dbReference type="FunFam" id="1.10.510.10:FF:000287">
    <property type="entry name" value="probable LRR receptor-like serine/threonine-protein kinase RKF3"/>
    <property type="match status" value="1"/>
</dbReference>
<keyword evidence="14" id="KW-0675">Receptor</keyword>
<dbReference type="PROSITE" id="PS00108">
    <property type="entry name" value="PROTEIN_KINASE_ST"/>
    <property type="match status" value="1"/>
</dbReference>
<dbReference type="SUPFAM" id="SSF56112">
    <property type="entry name" value="Protein kinase-like (PK-like)"/>
    <property type="match status" value="1"/>
</dbReference>
<dbReference type="OrthoDB" id="122279at2759"/>
<dbReference type="AlphaFoldDB" id="A0A9D4ZHN4"/>
<sequence length="493" mass="54118">MCVTNGTFVCVALCILTSLAHTCRASTCPIDFSYVSSFPWGPLTCQEQQTADATCCNSLLSTFGIGLSQYLLDTGFFELPDLPTALACLASFQATLQLHGLTFNATGRCFMEPMAQYNASMFVKSPNLCAGIETANNWSQKIGDLPCQADLSDLAACTICTDYAEYPIPEGPKTLTMHNVLAGLLVGLGVAILFWLWFKRKRWLLHQEFIDRNSKLINASMLPNTGAVWFKIQQIKEATDNFAEANLVGQGGFAKVYKGKMPDGLEIAVKVLQNTTMDGDAEFLNEVEVIKNIRHKNLVALRGCCVDSTETDGHCRLLVYDYMPSGSLYDYMFGSTRPPLTWPQRRKIALGTAKGLTYLHVGVEPAIIHRDIKASNILLDADLQAKVADFGLAKITEEGMSHLTTRVAGTQGYVAPEYALYGQLTEKGDVYSFGVVLLELLSGRRALDTTRGSAAEYLITDWAWGLVKSGKLLDVIDVTIRNESLKEVMGRLC</sequence>
<keyword evidence="5 19" id="KW-0723">Serine/threonine-protein kinase</keyword>
<evidence type="ECO:0000256" key="2">
    <source>
        <dbReference type="ARBA" id="ARBA00004479"/>
    </source>
</evidence>
<organism evidence="23 24">
    <name type="scientific">Adiantum capillus-veneris</name>
    <name type="common">Maidenhair fern</name>
    <dbReference type="NCBI Taxonomy" id="13818"/>
    <lineage>
        <taxon>Eukaryota</taxon>
        <taxon>Viridiplantae</taxon>
        <taxon>Streptophyta</taxon>
        <taxon>Embryophyta</taxon>
        <taxon>Tracheophyta</taxon>
        <taxon>Polypodiopsida</taxon>
        <taxon>Polypodiidae</taxon>
        <taxon>Polypodiales</taxon>
        <taxon>Pteridineae</taxon>
        <taxon>Pteridaceae</taxon>
        <taxon>Vittarioideae</taxon>
        <taxon>Adiantum</taxon>
    </lineage>
</organism>
<dbReference type="PROSITE" id="PS00107">
    <property type="entry name" value="PROTEIN_KINASE_ATP"/>
    <property type="match status" value="1"/>
</dbReference>
<comment type="catalytic activity">
    <reaction evidence="17">
        <text>L-seryl-[protein] + ATP = O-phospho-L-seryl-[protein] + ADP + H(+)</text>
        <dbReference type="Rhea" id="RHEA:17989"/>
        <dbReference type="Rhea" id="RHEA-COMP:9863"/>
        <dbReference type="Rhea" id="RHEA-COMP:11604"/>
        <dbReference type="ChEBI" id="CHEBI:15378"/>
        <dbReference type="ChEBI" id="CHEBI:29999"/>
        <dbReference type="ChEBI" id="CHEBI:30616"/>
        <dbReference type="ChEBI" id="CHEBI:83421"/>
        <dbReference type="ChEBI" id="CHEBI:456216"/>
        <dbReference type="EC" id="2.7.11.1"/>
    </reaction>
</comment>
<dbReference type="SMART" id="SM00220">
    <property type="entry name" value="S_TKc"/>
    <property type="match status" value="1"/>
</dbReference>
<keyword evidence="10" id="KW-0418">Kinase</keyword>